<dbReference type="OrthoDB" id="3335358at2759"/>
<keyword evidence="2" id="KW-1185">Reference proteome</keyword>
<accession>D6RMJ4</accession>
<dbReference type="AlphaFoldDB" id="D6RMJ4"/>
<dbReference type="STRING" id="240176.D6RMJ4"/>
<dbReference type="PANTHER" id="PTHR34129">
    <property type="entry name" value="BLR1139 PROTEIN"/>
    <property type="match status" value="1"/>
</dbReference>
<dbReference type="InParanoid" id="D6RMJ4"/>
<dbReference type="PANTHER" id="PTHR34129:SF1">
    <property type="entry name" value="DUF952 DOMAIN-CONTAINING PROTEIN"/>
    <property type="match status" value="1"/>
</dbReference>
<gene>
    <name evidence="1" type="ORF">CC1G_14656</name>
</gene>
<organism evidence="1 2">
    <name type="scientific">Coprinopsis cinerea (strain Okayama-7 / 130 / ATCC MYA-4618 / FGSC 9003)</name>
    <name type="common">Inky cap fungus</name>
    <name type="synonym">Hormographiella aspergillata</name>
    <dbReference type="NCBI Taxonomy" id="240176"/>
    <lineage>
        <taxon>Eukaryota</taxon>
        <taxon>Fungi</taxon>
        <taxon>Dikarya</taxon>
        <taxon>Basidiomycota</taxon>
        <taxon>Agaricomycotina</taxon>
        <taxon>Agaricomycetes</taxon>
        <taxon>Agaricomycetidae</taxon>
        <taxon>Agaricales</taxon>
        <taxon>Agaricineae</taxon>
        <taxon>Psathyrellaceae</taxon>
        <taxon>Coprinopsis</taxon>
    </lineage>
</organism>
<dbReference type="RefSeq" id="XP_002911227.1">
    <property type="nucleotide sequence ID" value="XM_002911181.1"/>
</dbReference>
<protein>
    <recommendedName>
        <fullName evidence="3">DUF952 domain-containing protein</fullName>
    </recommendedName>
</protein>
<dbReference type="Pfam" id="PF06108">
    <property type="entry name" value="DUF952"/>
    <property type="match status" value="1"/>
</dbReference>
<evidence type="ECO:0008006" key="3">
    <source>
        <dbReference type="Google" id="ProtNLM"/>
    </source>
</evidence>
<dbReference type="Gene3D" id="3.20.170.20">
    <property type="entry name" value="Protein of unknown function DUF952"/>
    <property type="match status" value="1"/>
</dbReference>
<dbReference type="Proteomes" id="UP000001861">
    <property type="component" value="Unassembled WGS sequence"/>
</dbReference>
<name>D6RMJ4_COPC7</name>
<evidence type="ECO:0000313" key="2">
    <source>
        <dbReference type="Proteomes" id="UP000001861"/>
    </source>
</evidence>
<dbReference type="GeneID" id="9379408"/>
<dbReference type="SUPFAM" id="SSF56399">
    <property type="entry name" value="ADP-ribosylation"/>
    <property type="match status" value="1"/>
</dbReference>
<reference evidence="1 2" key="1">
    <citation type="journal article" date="2010" name="Proc. Natl. Acad. Sci. U.S.A.">
        <title>Insights into evolution of multicellular fungi from the assembled chromosomes of the mushroom Coprinopsis cinerea (Coprinus cinereus).</title>
        <authorList>
            <person name="Stajich J.E."/>
            <person name="Wilke S.K."/>
            <person name="Ahren D."/>
            <person name="Au C.H."/>
            <person name="Birren B.W."/>
            <person name="Borodovsky M."/>
            <person name="Burns C."/>
            <person name="Canback B."/>
            <person name="Casselton L.A."/>
            <person name="Cheng C.K."/>
            <person name="Deng J."/>
            <person name="Dietrich F.S."/>
            <person name="Fargo D.C."/>
            <person name="Farman M.L."/>
            <person name="Gathman A.C."/>
            <person name="Goldberg J."/>
            <person name="Guigo R."/>
            <person name="Hoegger P.J."/>
            <person name="Hooker J.B."/>
            <person name="Huggins A."/>
            <person name="James T.Y."/>
            <person name="Kamada T."/>
            <person name="Kilaru S."/>
            <person name="Kodira C."/>
            <person name="Kues U."/>
            <person name="Kupfer D."/>
            <person name="Kwan H.S."/>
            <person name="Lomsadze A."/>
            <person name="Li W."/>
            <person name="Lilly W.W."/>
            <person name="Ma L.J."/>
            <person name="Mackey A.J."/>
            <person name="Manning G."/>
            <person name="Martin F."/>
            <person name="Muraguchi H."/>
            <person name="Natvig D.O."/>
            <person name="Palmerini H."/>
            <person name="Ramesh M.A."/>
            <person name="Rehmeyer C.J."/>
            <person name="Roe B.A."/>
            <person name="Shenoy N."/>
            <person name="Stanke M."/>
            <person name="Ter-Hovhannisyan V."/>
            <person name="Tunlid A."/>
            <person name="Velagapudi R."/>
            <person name="Vision T.J."/>
            <person name="Zeng Q."/>
            <person name="Zolan M.E."/>
            <person name="Pukkila P.J."/>
        </authorList>
    </citation>
    <scope>NUCLEOTIDE SEQUENCE [LARGE SCALE GENOMIC DNA]</scope>
    <source>
        <strain evidence="2">Okayama-7 / 130 / ATCC MYA-4618 / FGSC 9003</strain>
    </source>
</reference>
<dbReference type="EMBL" id="AACS02000005">
    <property type="protein sequence ID" value="EFI27733.1"/>
    <property type="molecule type" value="Genomic_DNA"/>
</dbReference>
<dbReference type="eggNOG" id="ENOG502SBXH">
    <property type="taxonomic scope" value="Eukaryota"/>
</dbReference>
<dbReference type="VEuPathDB" id="FungiDB:CC1G_14656"/>
<evidence type="ECO:0000313" key="1">
    <source>
        <dbReference type="EMBL" id="EFI27733.1"/>
    </source>
</evidence>
<proteinExistence type="predicted"/>
<dbReference type="KEGG" id="cci:CC1G_14656"/>
<dbReference type="InterPro" id="IPR009297">
    <property type="entry name" value="DUF952"/>
</dbReference>
<sequence>MATQPSSPKVPTYVYKIIPSSAAPPNPLPDALPVSQLDQSSGFIHLSTAKQVPGTLKLFFTQEIEVYIARIPYAKVQEQITWEDAKGDQGEIGMEGIFPHLYNDLKLGKDEIESVVLCKREGKDVHWEDVMAKLSWLQY</sequence>
<comment type="caution">
    <text evidence="1">The sequence shown here is derived from an EMBL/GenBank/DDBJ whole genome shotgun (WGS) entry which is preliminary data.</text>
</comment>
<dbReference type="HOGENOM" id="CLU_129452_2_0_1"/>
<dbReference type="OMA" id="NDEGWDK"/>